<evidence type="ECO:0000313" key="4">
    <source>
        <dbReference type="Proteomes" id="UP000603904"/>
    </source>
</evidence>
<dbReference type="GO" id="GO:0032259">
    <property type="term" value="P:methylation"/>
    <property type="evidence" value="ECO:0007669"/>
    <property type="project" value="UniProtKB-KW"/>
</dbReference>
<keyword evidence="3" id="KW-0489">Methyltransferase</keyword>
<dbReference type="PANTHER" id="PTHR43861:SF3">
    <property type="entry name" value="PUTATIVE (AFU_ORTHOLOGUE AFUA_2G14390)-RELATED"/>
    <property type="match status" value="1"/>
</dbReference>
<dbReference type="InterPro" id="IPR041698">
    <property type="entry name" value="Methyltransf_25"/>
</dbReference>
<dbReference type="CDD" id="cd02440">
    <property type="entry name" value="AdoMet_MTases"/>
    <property type="match status" value="1"/>
</dbReference>
<evidence type="ECO:0000313" key="3">
    <source>
        <dbReference type="EMBL" id="GIH40818.1"/>
    </source>
</evidence>
<gene>
    <name evidence="3" type="ORF">Mco01_38180</name>
</gene>
<sequence length="212" mass="22867">MTETGAAAEDFWEDFYRERDQHWSGRPNELLVREVSPLPPATALDLGCGEGGDAIWLAHRGWRVTAADISAVALGRAEARAAEEGVAGLIDWQRHDLARSFPAGTFDLVSAAYLHSPVEAEGERAGILRRAAAAVAPGGVLLVVGHAGWPSFVDDPHVHYDFPTTADVIGALDVDPARWRVETEELVTREATAPDGRNGTRADTVVKLRRTA</sequence>
<proteinExistence type="predicted"/>
<dbReference type="SUPFAM" id="SSF53335">
    <property type="entry name" value="S-adenosyl-L-methionine-dependent methyltransferases"/>
    <property type="match status" value="1"/>
</dbReference>
<comment type="caution">
    <text evidence="3">The sequence shown here is derived from an EMBL/GenBank/DDBJ whole genome shotgun (WGS) entry which is preliminary data.</text>
</comment>
<reference evidence="3 4" key="1">
    <citation type="submission" date="2021-01" db="EMBL/GenBank/DDBJ databases">
        <title>Whole genome shotgun sequence of Microbispora corallina NBRC 16416.</title>
        <authorList>
            <person name="Komaki H."/>
            <person name="Tamura T."/>
        </authorList>
    </citation>
    <scope>NUCLEOTIDE SEQUENCE [LARGE SCALE GENOMIC DNA]</scope>
    <source>
        <strain evidence="3 4">NBRC 16416</strain>
    </source>
</reference>
<keyword evidence="1" id="KW-0808">Transferase</keyword>
<name>A0ABQ4G1G4_9ACTN</name>
<organism evidence="3 4">
    <name type="scientific">Microbispora corallina</name>
    <dbReference type="NCBI Taxonomy" id="83302"/>
    <lineage>
        <taxon>Bacteria</taxon>
        <taxon>Bacillati</taxon>
        <taxon>Actinomycetota</taxon>
        <taxon>Actinomycetes</taxon>
        <taxon>Streptosporangiales</taxon>
        <taxon>Streptosporangiaceae</taxon>
        <taxon>Microbispora</taxon>
    </lineage>
</organism>
<feature type="domain" description="Methyltransferase" evidence="2">
    <location>
        <begin position="44"/>
        <end position="139"/>
    </location>
</feature>
<dbReference type="Gene3D" id="3.40.50.150">
    <property type="entry name" value="Vaccinia Virus protein VP39"/>
    <property type="match status" value="1"/>
</dbReference>
<dbReference type="PANTHER" id="PTHR43861">
    <property type="entry name" value="TRANS-ACONITATE 2-METHYLTRANSFERASE-RELATED"/>
    <property type="match status" value="1"/>
</dbReference>
<protein>
    <submittedName>
        <fullName evidence="3">Methyltransferase</fullName>
    </submittedName>
</protein>
<dbReference type="GO" id="GO:0008168">
    <property type="term" value="F:methyltransferase activity"/>
    <property type="evidence" value="ECO:0007669"/>
    <property type="project" value="UniProtKB-KW"/>
</dbReference>
<keyword evidence="4" id="KW-1185">Reference proteome</keyword>
<dbReference type="EMBL" id="BOOC01000016">
    <property type="protein sequence ID" value="GIH40818.1"/>
    <property type="molecule type" value="Genomic_DNA"/>
</dbReference>
<dbReference type="Proteomes" id="UP000603904">
    <property type="component" value="Unassembled WGS sequence"/>
</dbReference>
<evidence type="ECO:0000256" key="1">
    <source>
        <dbReference type="ARBA" id="ARBA00022679"/>
    </source>
</evidence>
<accession>A0ABQ4G1G4</accession>
<dbReference type="Pfam" id="PF13649">
    <property type="entry name" value="Methyltransf_25"/>
    <property type="match status" value="1"/>
</dbReference>
<dbReference type="InterPro" id="IPR029063">
    <property type="entry name" value="SAM-dependent_MTases_sf"/>
</dbReference>
<dbReference type="RefSeq" id="WP_204058209.1">
    <property type="nucleotide sequence ID" value="NZ_BAAAGP010000014.1"/>
</dbReference>
<evidence type="ECO:0000259" key="2">
    <source>
        <dbReference type="Pfam" id="PF13649"/>
    </source>
</evidence>